<reference evidence="2 3" key="1">
    <citation type="submission" date="2006-02" db="EMBL/GenBank/DDBJ databases">
        <authorList>
            <person name="Waterbury J."/>
            <person name="Ferriera S."/>
            <person name="Johnson J."/>
            <person name="Kravitz S."/>
            <person name="Halpern A."/>
            <person name="Remington K."/>
            <person name="Beeson K."/>
            <person name="Tran B."/>
            <person name="Rogers Y.-H."/>
            <person name="Friedman R."/>
            <person name="Venter J.C."/>
        </authorList>
    </citation>
    <scope>NUCLEOTIDE SEQUENCE [LARGE SCALE GENOMIC DNA]</scope>
    <source>
        <strain evidence="2 3">Nb-231</strain>
    </source>
</reference>
<comment type="caution">
    <text evidence="2">The sequence shown here is derived from an EMBL/GenBank/DDBJ whole genome shotgun (WGS) entry which is preliminary data.</text>
</comment>
<dbReference type="STRING" id="314278.NB231_15628"/>
<dbReference type="AlphaFoldDB" id="A4BLS6"/>
<dbReference type="InterPro" id="IPR013217">
    <property type="entry name" value="Methyltransf_12"/>
</dbReference>
<accession>A4BLS6</accession>
<feature type="domain" description="Methyltransferase type 12" evidence="1">
    <location>
        <begin position="198"/>
        <end position="298"/>
    </location>
</feature>
<dbReference type="Pfam" id="PF08242">
    <property type="entry name" value="Methyltransf_12"/>
    <property type="match status" value="1"/>
</dbReference>
<evidence type="ECO:0000313" key="3">
    <source>
        <dbReference type="Proteomes" id="UP000003374"/>
    </source>
</evidence>
<dbReference type="InterPro" id="IPR029063">
    <property type="entry name" value="SAM-dependent_MTases_sf"/>
</dbReference>
<dbReference type="CDD" id="cd02440">
    <property type="entry name" value="AdoMet_MTases"/>
    <property type="match status" value="1"/>
</dbReference>
<protein>
    <submittedName>
        <fullName evidence="2">Pyochelin synthetase F</fullName>
    </submittedName>
</protein>
<dbReference type="HOGENOM" id="CLU_043141_0_0_6"/>
<gene>
    <name evidence="2" type="ORF">NB231_15628</name>
</gene>
<name>A4BLS6_9GAMM</name>
<dbReference type="Gene3D" id="3.40.50.150">
    <property type="entry name" value="Vaccinia Virus protein VP39"/>
    <property type="match status" value="1"/>
</dbReference>
<evidence type="ECO:0000313" key="2">
    <source>
        <dbReference type="EMBL" id="EAR23264.1"/>
    </source>
</evidence>
<dbReference type="SUPFAM" id="SSF53335">
    <property type="entry name" value="S-adenosyl-L-methionine-dependent methyltransferases"/>
    <property type="match status" value="1"/>
</dbReference>
<evidence type="ECO:0000259" key="1">
    <source>
        <dbReference type="Pfam" id="PF08242"/>
    </source>
</evidence>
<dbReference type="Proteomes" id="UP000003374">
    <property type="component" value="Unassembled WGS sequence"/>
</dbReference>
<dbReference type="EMBL" id="AAOF01000001">
    <property type="protein sequence ID" value="EAR23264.1"/>
    <property type="molecule type" value="Genomic_DNA"/>
</dbReference>
<keyword evidence="3" id="KW-1185">Reference proteome</keyword>
<sequence>MLDTAVVHQAGLAGVRRHRRPVCDPARIPEAMERLETLSRLAMQGCLQQCGWSAGDSISREQVVTMIGAASRHAGLLRSWLAALLAAGMLEESMGICRWRSAATSEDESEKLAENMKDAYAQLGFPPIMAEGHSRALACLPRLIRDELRIEQLLFRDGKVLEALGAYQDNLFTSYLNTACGYLARHLAEQHPSPLRVVELGAGAGLTTASTLRALNGMAVDYLFSDLSRIFTVAAGERFAGQPGMRYELLDINTAFSSQGVPPASADLVLAGNVLHNARHLGQTLVHIHQLLAPGGWLLFTESCRDNHAVLTCMQFLLSPAPRTPMPGMADRRRFTGRLFLDIGGWDRELREAGFEPLLVLPQADSSLAAAGQYLFLARLGNTD</sequence>
<proteinExistence type="predicted"/>
<dbReference type="eggNOG" id="COG4693">
    <property type="taxonomic scope" value="Bacteria"/>
</dbReference>
<organism evidence="2 3">
    <name type="scientific">Nitrococcus mobilis Nb-231</name>
    <dbReference type="NCBI Taxonomy" id="314278"/>
    <lineage>
        <taxon>Bacteria</taxon>
        <taxon>Pseudomonadati</taxon>
        <taxon>Pseudomonadota</taxon>
        <taxon>Gammaproteobacteria</taxon>
        <taxon>Chromatiales</taxon>
        <taxon>Ectothiorhodospiraceae</taxon>
        <taxon>Nitrococcus</taxon>
    </lineage>
</organism>
<dbReference type="RefSeq" id="WP_005004356.1">
    <property type="nucleotide sequence ID" value="NZ_CH672427.1"/>
</dbReference>